<protein>
    <recommendedName>
        <fullName evidence="4">DoxX family protein</fullName>
    </recommendedName>
</protein>
<dbReference type="OrthoDB" id="102112at2"/>
<dbReference type="RefSeq" id="WP_051575972.1">
    <property type="nucleotide sequence ID" value="NZ_AQRA01000009.1"/>
</dbReference>
<gene>
    <name evidence="2" type="ORF">ATO12_24740</name>
</gene>
<dbReference type="Proteomes" id="UP000023541">
    <property type="component" value="Unassembled WGS sequence"/>
</dbReference>
<feature type="transmembrane region" description="Helical" evidence="1">
    <location>
        <begin position="262"/>
        <end position="280"/>
    </location>
</feature>
<evidence type="ECO:0000313" key="2">
    <source>
        <dbReference type="EMBL" id="EZH72144.1"/>
    </source>
</evidence>
<accession>A0A023BQE6</accession>
<name>A0A023BQE6_9FLAO</name>
<keyword evidence="1" id="KW-0812">Transmembrane</keyword>
<keyword evidence="3" id="KW-1185">Reference proteome</keyword>
<feature type="transmembrane region" description="Helical" evidence="1">
    <location>
        <begin position="153"/>
        <end position="178"/>
    </location>
</feature>
<dbReference type="eggNOG" id="ENOG502Z815">
    <property type="taxonomic scope" value="Bacteria"/>
</dbReference>
<feature type="transmembrane region" description="Helical" evidence="1">
    <location>
        <begin position="74"/>
        <end position="94"/>
    </location>
</feature>
<feature type="transmembrane region" description="Helical" evidence="1">
    <location>
        <begin position="7"/>
        <end position="28"/>
    </location>
</feature>
<dbReference type="EMBL" id="AQRA01000009">
    <property type="protein sequence ID" value="EZH72144.1"/>
    <property type="molecule type" value="Genomic_DNA"/>
</dbReference>
<comment type="caution">
    <text evidence="2">The sequence shown here is derived from an EMBL/GenBank/DDBJ whole genome shotgun (WGS) entry which is preliminary data.</text>
</comment>
<feature type="transmembrane region" description="Helical" evidence="1">
    <location>
        <begin position="212"/>
        <end position="229"/>
    </location>
</feature>
<feature type="transmembrane region" description="Helical" evidence="1">
    <location>
        <begin position="185"/>
        <end position="206"/>
    </location>
</feature>
<reference evidence="2 3" key="1">
    <citation type="submission" date="2014-04" db="EMBL/GenBank/DDBJ databases">
        <title>Aquimarina sp. 22II-S11-z7 Genome Sequencing.</title>
        <authorList>
            <person name="Lai Q."/>
        </authorList>
    </citation>
    <scope>NUCLEOTIDE SEQUENCE [LARGE SCALE GENOMIC DNA]</scope>
    <source>
        <strain evidence="2 3">22II-S11-z7</strain>
    </source>
</reference>
<keyword evidence="1" id="KW-1133">Transmembrane helix</keyword>
<evidence type="ECO:0008006" key="4">
    <source>
        <dbReference type="Google" id="ProtNLM"/>
    </source>
</evidence>
<evidence type="ECO:0000313" key="3">
    <source>
        <dbReference type="Proteomes" id="UP000023541"/>
    </source>
</evidence>
<evidence type="ECO:0000256" key="1">
    <source>
        <dbReference type="SAM" id="Phobius"/>
    </source>
</evidence>
<proteinExistence type="predicted"/>
<feature type="transmembrane region" description="Helical" evidence="1">
    <location>
        <begin position="106"/>
        <end position="133"/>
    </location>
</feature>
<keyword evidence="1" id="KW-0472">Membrane</keyword>
<organism evidence="2 3">
    <name type="scientific">Aquimarina atlantica</name>
    <dbReference type="NCBI Taxonomy" id="1317122"/>
    <lineage>
        <taxon>Bacteria</taxon>
        <taxon>Pseudomonadati</taxon>
        <taxon>Bacteroidota</taxon>
        <taxon>Flavobacteriia</taxon>
        <taxon>Flavobacteriales</taxon>
        <taxon>Flavobacteriaceae</taxon>
        <taxon>Aquimarina</taxon>
    </lineage>
</organism>
<sequence>MITNNKILLRFLLLFFGLLTFPFPINIIPKLDVVQDPIVDLYHIIIPWIGKNILQLDYEITVFTNGSGDTTYDYVLVLFFIVVAAIGTVIWSFFDKKERDYEQLNYWFLVFLRYYVGYVMLSYGIVKVIPLQFREPSFYRLLLPYGESSPMGLVWTFMGASKGYTIISGLAEMIGGLLLFHRKTVILGGMILIPVLTNIVLINFCYDVPVKLYSSELLIMLLLIMAPHLKRLLNVILLNAPTIPIQYKEPFTIKRRLQIKNAVKWIAVVFFLYSTIADAIESSKKYGPSAPKPPLYGLYEVTDFKVNSREIPPILTDTIRWRFVSIEWLKSIRLYRTDMSGKNYKSKIDTIRKKIELAHRKDSTKVYTLNYSRTDSTMHIQGVFMKDTIDCKTKRLDKKDFLLTGRGFNWINEYPYNR</sequence>
<dbReference type="AlphaFoldDB" id="A0A023BQE6"/>